<dbReference type="AlphaFoldDB" id="A0A8X6FMQ6"/>
<evidence type="ECO:0000313" key="1">
    <source>
        <dbReference type="EMBL" id="GFQ83009.1"/>
    </source>
</evidence>
<evidence type="ECO:0000313" key="2">
    <source>
        <dbReference type="Proteomes" id="UP000887116"/>
    </source>
</evidence>
<organism evidence="1 2">
    <name type="scientific">Trichonephila clavata</name>
    <name type="common">Joro spider</name>
    <name type="synonym">Nephila clavata</name>
    <dbReference type="NCBI Taxonomy" id="2740835"/>
    <lineage>
        <taxon>Eukaryota</taxon>
        <taxon>Metazoa</taxon>
        <taxon>Ecdysozoa</taxon>
        <taxon>Arthropoda</taxon>
        <taxon>Chelicerata</taxon>
        <taxon>Arachnida</taxon>
        <taxon>Araneae</taxon>
        <taxon>Araneomorphae</taxon>
        <taxon>Entelegynae</taxon>
        <taxon>Araneoidea</taxon>
        <taxon>Nephilidae</taxon>
        <taxon>Trichonephila</taxon>
    </lineage>
</organism>
<dbReference type="EMBL" id="BMAO01032536">
    <property type="protein sequence ID" value="GFQ83009.1"/>
    <property type="molecule type" value="Genomic_DNA"/>
</dbReference>
<keyword evidence="2" id="KW-1185">Reference proteome</keyword>
<name>A0A8X6FMQ6_TRICU</name>
<gene>
    <name evidence="1" type="ORF">TNCT_365891</name>
</gene>
<accession>A0A8X6FMQ6</accession>
<dbReference type="Proteomes" id="UP000887116">
    <property type="component" value="Unassembled WGS sequence"/>
</dbReference>
<protein>
    <submittedName>
        <fullName evidence="1">Uncharacterized protein</fullName>
    </submittedName>
</protein>
<comment type="caution">
    <text evidence="1">The sequence shown here is derived from an EMBL/GenBank/DDBJ whole genome shotgun (WGS) entry which is preliminary data.</text>
</comment>
<sequence length="108" mass="12067">MFSGWEKYWCGDGGRDQAGGANDVVHPVISQFGGTSLKKPSILNTGRGPGKKWKNIEFPRLFGILHICLNFLREAACEKEAAQCFDVRKSKDWKVQESTEPTVASHRN</sequence>
<reference evidence="1" key="1">
    <citation type="submission" date="2020-07" db="EMBL/GenBank/DDBJ databases">
        <title>Multicomponent nature underlies the extraordinary mechanical properties of spider dragline silk.</title>
        <authorList>
            <person name="Kono N."/>
            <person name="Nakamura H."/>
            <person name="Mori M."/>
            <person name="Yoshida Y."/>
            <person name="Ohtoshi R."/>
            <person name="Malay A.D."/>
            <person name="Moran D.A.P."/>
            <person name="Tomita M."/>
            <person name="Numata K."/>
            <person name="Arakawa K."/>
        </authorList>
    </citation>
    <scope>NUCLEOTIDE SEQUENCE</scope>
</reference>
<proteinExistence type="predicted"/>